<dbReference type="Pfam" id="PF19086">
    <property type="entry name" value="Terpene_syn_C_2"/>
    <property type="match status" value="1"/>
</dbReference>
<dbReference type="SFLD" id="SFLDS00005">
    <property type="entry name" value="Isoprenoid_Synthase_Type_I"/>
    <property type="match status" value="1"/>
</dbReference>
<keyword evidence="4" id="KW-1185">Reference proteome</keyword>
<keyword evidence="2" id="KW-0460">Magnesium</keyword>
<comment type="similarity">
    <text evidence="2">Belongs to the terpene synthase family.</text>
</comment>
<proteinExistence type="inferred from homology"/>
<accession>A0ABV9TTJ6</accession>
<comment type="caution">
    <text evidence="3">The sequence shown here is derived from an EMBL/GenBank/DDBJ whole genome shotgun (WGS) entry which is preliminary data.</text>
</comment>
<dbReference type="PANTHER" id="PTHR35201:SF4">
    <property type="entry name" value="BETA-PINACENE SYNTHASE-RELATED"/>
    <property type="match status" value="1"/>
</dbReference>
<protein>
    <recommendedName>
        <fullName evidence="2">Terpene synthase</fullName>
        <ecNumber evidence="2">4.2.3.-</ecNumber>
    </recommendedName>
</protein>
<dbReference type="InterPro" id="IPR008949">
    <property type="entry name" value="Isoprenoid_synthase_dom_sf"/>
</dbReference>
<dbReference type="SFLD" id="SFLDG01020">
    <property type="entry name" value="Terpene_Cyclase_Like_2"/>
    <property type="match status" value="1"/>
</dbReference>
<dbReference type="Proteomes" id="UP001595872">
    <property type="component" value="Unassembled WGS sequence"/>
</dbReference>
<keyword evidence="1 2" id="KW-0456">Lyase</keyword>
<dbReference type="SUPFAM" id="SSF48576">
    <property type="entry name" value="Terpenoid synthases"/>
    <property type="match status" value="1"/>
</dbReference>
<sequence length="355" mass="38882">MITSVGGVVDVSLLLSLTDRVASLATPSGMHPGAWPLGERLAGWTRSRGLVFGDPDTSPLGRARCDRLAARLFPAADLDRVELFGHWLTWTFALDDMLDQPPLGTSATAVHELYDDLLRALRRGAARPGARPLESTLVELWRETSAGMSPEWRRRFLLHLEEHRAGCAEEAVNRRTGRVPTPKHYPAGRRRACGPHLFDLVEPVLGVELAAPVQTVPPWKALAEGTADLLAWCNDLASYRREREDGDAHNLVAVLMDAYGYGDEQAAHWALDRIETRAADVAAAARVMPDALDRLALPEAERSAAARIVSALLDAPRAHLDWLIESGRYDLSRSVSAAQSERRPLGLLDALASLR</sequence>
<dbReference type="EC" id="4.2.3.-" evidence="2"/>
<evidence type="ECO:0000313" key="3">
    <source>
        <dbReference type="EMBL" id="MFC4906778.1"/>
    </source>
</evidence>
<evidence type="ECO:0000256" key="2">
    <source>
        <dbReference type="RuleBase" id="RU366034"/>
    </source>
</evidence>
<gene>
    <name evidence="3" type="ORF">ACFPCY_05570</name>
</gene>
<organism evidence="3 4">
    <name type="scientific">Actinomadura gamaensis</name>
    <dbReference type="NCBI Taxonomy" id="1763541"/>
    <lineage>
        <taxon>Bacteria</taxon>
        <taxon>Bacillati</taxon>
        <taxon>Actinomycetota</taxon>
        <taxon>Actinomycetes</taxon>
        <taxon>Streptosporangiales</taxon>
        <taxon>Thermomonosporaceae</taxon>
        <taxon>Actinomadura</taxon>
    </lineage>
</organism>
<dbReference type="EMBL" id="JBHSIT010000001">
    <property type="protein sequence ID" value="MFC4906778.1"/>
    <property type="molecule type" value="Genomic_DNA"/>
</dbReference>
<evidence type="ECO:0000256" key="1">
    <source>
        <dbReference type="ARBA" id="ARBA00023239"/>
    </source>
</evidence>
<dbReference type="RefSeq" id="WP_378252459.1">
    <property type="nucleotide sequence ID" value="NZ_JBHSIT010000001.1"/>
</dbReference>
<reference evidence="4" key="1">
    <citation type="journal article" date="2019" name="Int. J. Syst. Evol. Microbiol.">
        <title>The Global Catalogue of Microorganisms (GCM) 10K type strain sequencing project: providing services to taxonomists for standard genome sequencing and annotation.</title>
        <authorList>
            <consortium name="The Broad Institute Genomics Platform"/>
            <consortium name="The Broad Institute Genome Sequencing Center for Infectious Disease"/>
            <person name="Wu L."/>
            <person name="Ma J."/>
        </authorList>
    </citation>
    <scope>NUCLEOTIDE SEQUENCE [LARGE SCALE GENOMIC DNA]</scope>
    <source>
        <strain evidence="4">KLKA75</strain>
    </source>
</reference>
<keyword evidence="2" id="KW-0479">Metal-binding</keyword>
<comment type="cofactor">
    <cofactor evidence="2">
        <name>Mg(2+)</name>
        <dbReference type="ChEBI" id="CHEBI:18420"/>
    </cofactor>
</comment>
<dbReference type="PANTHER" id="PTHR35201">
    <property type="entry name" value="TERPENE SYNTHASE"/>
    <property type="match status" value="1"/>
</dbReference>
<evidence type="ECO:0000313" key="4">
    <source>
        <dbReference type="Proteomes" id="UP001595872"/>
    </source>
</evidence>
<name>A0ABV9TTJ6_9ACTN</name>
<dbReference type="InterPro" id="IPR034686">
    <property type="entry name" value="Terpene_cyclase-like_2"/>
</dbReference>
<dbReference type="Gene3D" id="1.10.600.10">
    <property type="entry name" value="Farnesyl Diphosphate Synthase"/>
    <property type="match status" value="1"/>
</dbReference>